<dbReference type="InterPro" id="IPR039555">
    <property type="entry name" value="TraF/TrbB"/>
</dbReference>
<accession>A0AA47LA25</accession>
<reference evidence="1" key="1">
    <citation type="submission" date="2022-12" db="EMBL/GenBank/DDBJ databases">
        <title>Vibrio parahaemolyticus become highly virulent by producing novel Tc toxins.</title>
        <authorList>
            <person name="Yang F."/>
            <person name="You Y."/>
            <person name="Lai Q."/>
            <person name="Xu L."/>
            <person name="Li F."/>
        </authorList>
    </citation>
    <scope>NUCLEOTIDE SEQUENCE</scope>
    <source>
        <strain evidence="1">Vp-HL-202005</strain>
        <plasmid evidence="1">pHLC</plasmid>
    </source>
</reference>
<evidence type="ECO:0000313" key="1">
    <source>
        <dbReference type="EMBL" id="WAT93940.1"/>
    </source>
</evidence>
<dbReference type="RefSeq" id="WP_269169667.1">
    <property type="nucleotide sequence ID" value="NZ_CP047988.1"/>
</dbReference>
<dbReference type="InterPro" id="IPR014110">
    <property type="entry name" value="TraF"/>
</dbReference>
<dbReference type="EMBL" id="CP114198">
    <property type="protein sequence ID" value="WAT93940.1"/>
    <property type="molecule type" value="Genomic_DNA"/>
</dbReference>
<dbReference type="Pfam" id="PF13728">
    <property type="entry name" value="TraF"/>
    <property type="match status" value="1"/>
</dbReference>
<proteinExistence type="predicted"/>
<name>A0AA47LA25_VIBPH</name>
<keyword evidence="1" id="KW-0614">Plasmid</keyword>
<organism evidence="1 2">
    <name type="scientific">Vibrio parahaemolyticus</name>
    <dbReference type="NCBI Taxonomy" id="670"/>
    <lineage>
        <taxon>Bacteria</taxon>
        <taxon>Pseudomonadati</taxon>
        <taxon>Pseudomonadota</taxon>
        <taxon>Gammaproteobacteria</taxon>
        <taxon>Vibrionales</taxon>
        <taxon>Vibrionaceae</taxon>
        <taxon>Vibrio</taxon>
    </lineage>
</organism>
<gene>
    <name evidence="1" type="primary">traF</name>
    <name evidence="1" type="ORF">O1Q84_27605</name>
</gene>
<sequence length="288" mass="33471">MLEHKQEYGIRPSSYETPTMTHLSTKTVDKIGKQLKIITLLILLLPLFSVHANTLDKPKGWRWYNELKTNIEQPKEEVDTLQNSVTTVMSATEQMQWFHREFNEALNDATINPLDEEKYLRFMRLKKFIDEKTTQTGMTFKKLINEYPEFSYTKDRPTEQAARETYYQTIKAKNEASVRQLVQEGWGIYFVYEGQDAISQTLAPSVQAFAHRYNIDLVGISKDGHTFDTINENRIDNSGKVKVPYTPALMLANIHTKELKPLAYGFISQNDLLSRFHHIATDYQDSDF</sequence>
<dbReference type="Proteomes" id="UP001156560">
    <property type="component" value="Plasmid pHLC"/>
</dbReference>
<protein>
    <submittedName>
        <fullName evidence="1">Type-F conjugative transfer system pilin assembly protein TraF</fullName>
    </submittedName>
</protein>
<dbReference type="NCBIfam" id="TIGR02739">
    <property type="entry name" value="TraF"/>
    <property type="match status" value="1"/>
</dbReference>
<dbReference type="AlphaFoldDB" id="A0AA47LA25"/>
<evidence type="ECO:0000313" key="2">
    <source>
        <dbReference type="Proteomes" id="UP001156560"/>
    </source>
</evidence>
<geneLocation type="plasmid" evidence="1 2">
    <name>pHLC</name>
</geneLocation>